<evidence type="ECO:0000313" key="1">
    <source>
        <dbReference type="EMBL" id="MBB6040598.1"/>
    </source>
</evidence>
<name>A0A7W9SEB5_9FIRM</name>
<protein>
    <recommendedName>
        <fullName evidence="3">OsmC-like protein</fullName>
    </recommendedName>
</protein>
<dbReference type="SUPFAM" id="SSF82784">
    <property type="entry name" value="OsmC-like"/>
    <property type="match status" value="1"/>
</dbReference>
<accession>A0A7W9SEB5</accession>
<reference evidence="1 2" key="1">
    <citation type="submission" date="2020-08" db="EMBL/GenBank/DDBJ databases">
        <title>Genomic Encyclopedia of Type Strains, Phase IV (KMG-IV): sequencing the most valuable type-strain genomes for metagenomic binning, comparative biology and taxonomic classification.</title>
        <authorList>
            <person name="Goeker M."/>
        </authorList>
    </citation>
    <scope>NUCLEOTIDE SEQUENCE [LARGE SCALE GENOMIC DNA]</scope>
    <source>
        <strain evidence="1 2">DSM 17245</strain>
    </source>
</reference>
<dbReference type="Proteomes" id="UP000522163">
    <property type="component" value="Unassembled WGS sequence"/>
</dbReference>
<proteinExistence type="predicted"/>
<evidence type="ECO:0008006" key="3">
    <source>
        <dbReference type="Google" id="ProtNLM"/>
    </source>
</evidence>
<dbReference type="Gene3D" id="3.30.300.20">
    <property type="match status" value="1"/>
</dbReference>
<dbReference type="GeneID" id="85014121"/>
<dbReference type="InterPro" id="IPR036102">
    <property type="entry name" value="OsmC/Ohrsf"/>
</dbReference>
<gene>
    <name evidence="1" type="ORF">HNQ46_000561</name>
</gene>
<dbReference type="RefSeq" id="WP_183682703.1">
    <property type="nucleotide sequence ID" value="NZ_JACHHH010000002.1"/>
</dbReference>
<comment type="caution">
    <text evidence="1">The sequence shown here is derived from an EMBL/GenBank/DDBJ whole genome shotgun (WGS) entry which is preliminary data.</text>
</comment>
<dbReference type="InterPro" id="IPR015946">
    <property type="entry name" value="KH_dom-like_a/b"/>
</dbReference>
<sequence length="156" mass="18124">MESHEYEMYHQDLRYRGIVRQDGQVQVYMQNHCIDSSKEMEFDSKKDTDTSVNLFCAGLLSGILHGICSFMKKDGNPLEDVEAKARAVLDHPLSYLGVKGYEETPRISKITIDLYFYSFLEEEEAIERCKKALKKNILYQTILPAMEIELRYHSSL</sequence>
<dbReference type="EMBL" id="JACHHH010000002">
    <property type="protein sequence ID" value="MBB6040598.1"/>
    <property type="molecule type" value="Genomic_DNA"/>
</dbReference>
<organism evidence="1 2">
    <name type="scientific">Oribacterium sinus</name>
    <dbReference type="NCBI Taxonomy" id="237576"/>
    <lineage>
        <taxon>Bacteria</taxon>
        <taxon>Bacillati</taxon>
        <taxon>Bacillota</taxon>
        <taxon>Clostridia</taxon>
        <taxon>Lachnospirales</taxon>
        <taxon>Lachnospiraceae</taxon>
        <taxon>Oribacterium</taxon>
    </lineage>
</organism>
<evidence type="ECO:0000313" key="2">
    <source>
        <dbReference type="Proteomes" id="UP000522163"/>
    </source>
</evidence>
<dbReference type="AlphaFoldDB" id="A0A7W9SEB5"/>